<evidence type="ECO:0000256" key="1">
    <source>
        <dbReference type="SAM" id="MobiDB-lite"/>
    </source>
</evidence>
<reference evidence="2 3" key="1">
    <citation type="journal article" date="2020" name="Nature">
        <title>Six reference-quality genomes reveal evolution of bat adaptations.</title>
        <authorList>
            <person name="Jebb D."/>
            <person name="Huang Z."/>
            <person name="Pippel M."/>
            <person name="Hughes G.M."/>
            <person name="Lavrichenko K."/>
            <person name="Devanna P."/>
            <person name="Winkler S."/>
            <person name="Jermiin L.S."/>
            <person name="Skirmuntt E.C."/>
            <person name="Katzourakis A."/>
            <person name="Burkitt-Gray L."/>
            <person name="Ray D.A."/>
            <person name="Sullivan K.A.M."/>
            <person name="Roscito J.G."/>
            <person name="Kirilenko B.M."/>
            <person name="Davalos L.M."/>
            <person name="Corthals A.P."/>
            <person name="Power M.L."/>
            <person name="Jones G."/>
            <person name="Ransome R.D."/>
            <person name="Dechmann D.K.N."/>
            <person name="Locatelli A.G."/>
            <person name="Puechmaille S.J."/>
            <person name="Fedrigo O."/>
            <person name="Jarvis E.D."/>
            <person name="Hiller M."/>
            <person name="Vernes S.C."/>
            <person name="Myers E.W."/>
            <person name="Teeling E.C."/>
        </authorList>
    </citation>
    <scope>NUCLEOTIDE SEQUENCE [LARGE SCALE GENOMIC DNA]</scope>
    <source>
        <strain evidence="2">Bat1K_MPI-CBG_1</strain>
    </source>
</reference>
<name>A0A834EVY4_9CHIR</name>
<organism evidence="2 3">
    <name type="scientific">Phyllostomus discolor</name>
    <name type="common">pale spear-nosed bat</name>
    <dbReference type="NCBI Taxonomy" id="89673"/>
    <lineage>
        <taxon>Eukaryota</taxon>
        <taxon>Metazoa</taxon>
        <taxon>Chordata</taxon>
        <taxon>Craniata</taxon>
        <taxon>Vertebrata</taxon>
        <taxon>Euteleostomi</taxon>
        <taxon>Mammalia</taxon>
        <taxon>Eutheria</taxon>
        <taxon>Laurasiatheria</taxon>
        <taxon>Chiroptera</taxon>
        <taxon>Yangochiroptera</taxon>
        <taxon>Phyllostomidae</taxon>
        <taxon>Phyllostominae</taxon>
        <taxon>Phyllostomus</taxon>
    </lineage>
</organism>
<accession>A0A834EVY4</accession>
<gene>
    <name evidence="2" type="ORF">HJG60_008049</name>
</gene>
<feature type="compositionally biased region" description="Polar residues" evidence="1">
    <location>
        <begin position="1"/>
        <end position="26"/>
    </location>
</feature>
<dbReference type="Proteomes" id="UP000664940">
    <property type="component" value="Unassembled WGS sequence"/>
</dbReference>
<comment type="caution">
    <text evidence="2">The sequence shown here is derived from an EMBL/GenBank/DDBJ whole genome shotgun (WGS) entry which is preliminary data.</text>
</comment>
<dbReference type="EMBL" id="JABVXQ010000001">
    <property type="protein sequence ID" value="KAF6131179.1"/>
    <property type="molecule type" value="Genomic_DNA"/>
</dbReference>
<feature type="region of interest" description="Disordered" evidence="1">
    <location>
        <begin position="1"/>
        <end position="45"/>
    </location>
</feature>
<protein>
    <submittedName>
        <fullName evidence="2">Uncharacterized protein</fullName>
    </submittedName>
</protein>
<evidence type="ECO:0000313" key="3">
    <source>
        <dbReference type="Proteomes" id="UP000664940"/>
    </source>
</evidence>
<evidence type="ECO:0000313" key="2">
    <source>
        <dbReference type="EMBL" id="KAF6131179.1"/>
    </source>
</evidence>
<feature type="region of interest" description="Disordered" evidence="1">
    <location>
        <begin position="93"/>
        <end position="122"/>
    </location>
</feature>
<feature type="compositionally biased region" description="Basic and acidic residues" evidence="1">
    <location>
        <begin position="110"/>
        <end position="122"/>
    </location>
</feature>
<dbReference type="AlphaFoldDB" id="A0A834EVY4"/>
<proteinExistence type="predicted"/>
<sequence>MFPLQSASRPMNHTSAGSWGVKSSISPFHGPAVQTHSRWATPRVLQPRRQNSLDMWFKCGQRLASADLPREQDAVLPAWGKDSHHCQALTRDAVGCDPSPPETCTQMPARAEDSSRLEDGDL</sequence>